<dbReference type="InterPro" id="IPR001810">
    <property type="entry name" value="F-box_dom"/>
</dbReference>
<dbReference type="PROSITE" id="PS50181">
    <property type="entry name" value="FBOX"/>
    <property type="match status" value="1"/>
</dbReference>
<feature type="region of interest" description="Disordered" evidence="2">
    <location>
        <begin position="25"/>
        <end position="53"/>
    </location>
</feature>
<name>R7QL31_CHOCR</name>
<evidence type="ECO:0000313" key="5">
    <source>
        <dbReference type="Proteomes" id="UP000012073"/>
    </source>
</evidence>
<dbReference type="Gramene" id="CDF38463">
    <property type="protein sequence ID" value="CDF38463"/>
    <property type="gene ID" value="CHC_T00006190001"/>
</dbReference>
<dbReference type="GeneID" id="17326072"/>
<evidence type="ECO:0000259" key="3">
    <source>
        <dbReference type="PROSITE" id="PS50181"/>
    </source>
</evidence>
<evidence type="ECO:0000256" key="1">
    <source>
        <dbReference type="ARBA" id="ARBA00022786"/>
    </source>
</evidence>
<dbReference type="CDD" id="cd09917">
    <property type="entry name" value="F-box_SF"/>
    <property type="match status" value="1"/>
</dbReference>
<dbReference type="GO" id="GO:0031146">
    <property type="term" value="P:SCF-dependent proteasomal ubiquitin-dependent protein catabolic process"/>
    <property type="evidence" value="ECO:0007669"/>
    <property type="project" value="TreeGrafter"/>
</dbReference>
<keyword evidence="5" id="KW-1185">Reference proteome</keyword>
<dbReference type="SMART" id="SM00256">
    <property type="entry name" value="FBOX"/>
    <property type="match status" value="1"/>
</dbReference>
<dbReference type="PANTHER" id="PTHR12874:SF9">
    <property type="entry name" value="F-BOX ONLY PROTEIN 48"/>
    <property type="match status" value="1"/>
</dbReference>
<gene>
    <name evidence="4" type="ORF">CHC_T00006190001</name>
</gene>
<dbReference type="OrthoDB" id="2117972at2759"/>
<accession>R7QL31</accession>
<dbReference type="SUPFAM" id="SSF81383">
    <property type="entry name" value="F-box domain"/>
    <property type="match status" value="1"/>
</dbReference>
<dbReference type="Pfam" id="PF12937">
    <property type="entry name" value="F-box-like"/>
    <property type="match status" value="1"/>
</dbReference>
<evidence type="ECO:0000256" key="2">
    <source>
        <dbReference type="SAM" id="MobiDB-lite"/>
    </source>
</evidence>
<organism evidence="4 5">
    <name type="scientific">Chondrus crispus</name>
    <name type="common">Carrageen Irish moss</name>
    <name type="synonym">Polymorpha crispa</name>
    <dbReference type="NCBI Taxonomy" id="2769"/>
    <lineage>
        <taxon>Eukaryota</taxon>
        <taxon>Rhodophyta</taxon>
        <taxon>Florideophyceae</taxon>
        <taxon>Rhodymeniophycidae</taxon>
        <taxon>Gigartinales</taxon>
        <taxon>Gigartinaceae</taxon>
        <taxon>Chondrus</taxon>
    </lineage>
</organism>
<dbReference type="OMA" id="HEVETHM"/>
<protein>
    <recommendedName>
        <fullName evidence="3">F-box domain-containing protein</fullName>
    </recommendedName>
</protein>
<dbReference type="Pfam" id="PF19270">
    <property type="entry name" value="FBO_C"/>
    <property type="match status" value="1"/>
</dbReference>
<proteinExistence type="predicted"/>
<dbReference type="STRING" id="2769.R7QL31"/>
<dbReference type="InterPro" id="IPR045464">
    <property type="entry name" value="Hrt3/FBXO9_C"/>
</dbReference>
<dbReference type="PANTHER" id="PTHR12874">
    <property type="entry name" value="F-BOX ONLY PROTEIN 48-RELATED"/>
    <property type="match status" value="1"/>
</dbReference>
<keyword evidence="1" id="KW-0833">Ubl conjugation pathway</keyword>
<dbReference type="AlphaFoldDB" id="R7QL31"/>
<dbReference type="RefSeq" id="XP_005718356.1">
    <property type="nucleotide sequence ID" value="XM_005718299.1"/>
</dbReference>
<sequence>MTIFFHPKPWLGLFQTDFVSLLEEPKRPSPAALPSDQPEPRSEAGPSTDEPAAPVYTVLSLPSEVLNSIFSRLEPEHLSAAAQVCNKWLSHAYEPRHWRRIARRTWPGDDAASLEHMLYEYKTWRLLATRRPRLRTNAIYVSRHQYAKTSSRAATAEPQAPVFLVTYYRLLRFYTDGTVVALTSPELPHVAYKRVRRWHSSALSSVDRDKPAPSIGTYELDERSLDVRVALPMSQPKFPAMRTGTMYMRFSLAGTVSGAFDRLFLTEHYAIMDHDGGDVVSYGSHELHGKPFRLVPVLGFRDKVYREFPLDDHKDLEQWYEMKRASRAAKRQRAANGAQE</sequence>
<dbReference type="Gene3D" id="1.20.1280.50">
    <property type="match status" value="1"/>
</dbReference>
<dbReference type="GO" id="GO:0019005">
    <property type="term" value="C:SCF ubiquitin ligase complex"/>
    <property type="evidence" value="ECO:0007669"/>
    <property type="project" value="TreeGrafter"/>
</dbReference>
<dbReference type="GO" id="GO:0005737">
    <property type="term" value="C:cytoplasm"/>
    <property type="evidence" value="ECO:0007669"/>
    <property type="project" value="TreeGrafter"/>
</dbReference>
<dbReference type="EMBL" id="HG001932">
    <property type="protein sequence ID" value="CDF38463.1"/>
    <property type="molecule type" value="Genomic_DNA"/>
</dbReference>
<reference evidence="5" key="1">
    <citation type="journal article" date="2013" name="Proc. Natl. Acad. Sci. U.S.A.">
        <title>Genome structure and metabolic features in the red seaweed Chondrus crispus shed light on evolution of the Archaeplastida.</title>
        <authorList>
            <person name="Collen J."/>
            <person name="Porcel B."/>
            <person name="Carre W."/>
            <person name="Ball S.G."/>
            <person name="Chaparro C."/>
            <person name="Tonon T."/>
            <person name="Barbeyron T."/>
            <person name="Michel G."/>
            <person name="Noel B."/>
            <person name="Valentin K."/>
            <person name="Elias M."/>
            <person name="Artiguenave F."/>
            <person name="Arun A."/>
            <person name="Aury J.M."/>
            <person name="Barbosa-Neto J.F."/>
            <person name="Bothwell J.H."/>
            <person name="Bouget F.Y."/>
            <person name="Brillet L."/>
            <person name="Cabello-Hurtado F."/>
            <person name="Capella-Gutierrez S."/>
            <person name="Charrier B."/>
            <person name="Cladiere L."/>
            <person name="Cock J.M."/>
            <person name="Coelho S.M."/>
            <person name="Colleoni C."/>
            <person name="Czjzek M."/>
            <person name="Da Silva C."/>
            <person name="Delage L."/>
            <person name="Denoeud F."/>
            <person name="Deschamps P."/>
            <person name="Dittami S.M."/>
            <person name="Gabaldon T."/>
            <person name="Gachon C.M."/>
            <person name="Groisillier A."/>
            <person name="Herve C."/>
            <person name="Jabbari K."/>
            <person name="Katinka M."/>
            <person name="Kloareg B."/>
            <person name="Kowalczyk N."/>
            <person name="Labadie K."/>
            <person name="Leblanc C."/>
            <person name="Lopez P.J."/>
            <person name="McLachlan D.H."/>
            <person name="Meslet-Cladiere L."/>
            <person name="Moustafa A."/>
            <person name="Nehr Z."/>
            <person name="Nyvall Collen P."/>
            <person name="Panaud O."/>
            <person name="Partensky F."/>
            <person name="Poulain J."/>
            <person name="Rensing S.A."/>
            <person name="Rousvoal S."/>
            <person name="Samson G."/>
            <person name="Symeonidi A."/>
            <person name="Weissenbach J."/>
            <person name="Zambounis A."/>
            <person name="Wincker P."/>
            <person name="Boyen C."/>
        </authorList>
    </citation>
    <scope>NUCLEOTIDE SEQUENCE [LARGE SCALE GENOMIC DNA]</scope>
    <source>
        <strain evidence="5">cv. Stackhouse</strain>
    </source>
</reference>
<dbReference type="Proteomes" id="UP000012073">
    <property type="component" value="Unassembled WGS sequence"/>
</dbReference>
<feature type="domain" description="F-box" evidence="3">
    <location>
        <begin position="55"/>
        <end position="101"/>
    </location>
</feature>
<dbReference type="PhylomeDB" id="R7QL31"/>
<dbReference type="InterPro" id="IPR036047">
    <property type="entry name" value="F-box-like_dom_sf"/>
</dbReference>
<evidence type="ECO:0000313" key="4">
    <source>
        <dbReference type="EMBL" id="CDF38463.1"/>
    </source>
</evidence>
<dbReference type="KEGG" id="ccp:CHC_T00006190001"/>